<name>A0AAW0V1Y2_SCYPA</name>
<comment type="caution">
    <text evidence="3">The sequence shown here is derived from an EMBL/GenBank/DDBJ whole genome shotgun (WGS) entry which is preliminary data.</text>
</comment>
<sequence>MGKRSSTKKPARCRGRSRNSPTPSLSPPVSDGSGAEDGRDPSPPPPSNASPAGSTASSATSISARQPLGMKKRAQKTHFCLNPEEEQIMCDFVRENNILWDVKKNDYRRVDKKTKLWEDQAKIIGKTVKTTILAHRSNLEAAENACANLAAENRPPTPVSSSSSQRNGSCDQEEDDILLSLYKRVKESGEVLKALANPREPITETAAIASYVRDSLMTMSKRKFKKAHKRINTILT</sequence>
<feature type="compositionally biased region" description="Polar residues" evidence="1">
    <location>
        <begin position="159"/>
        <end position="170"/>
    </location>
</feature>
<reference evidence="3 4" key="1">
    <citation type="submission" date="2023-03" db="EMBL/GenBank/DDBJ databases">
        <title>High-quality genome of Scylla paramamosain provides insights in environmental adaptation.</title>
        <authorList>
            <person name="Zhang L."/>
        </authorList>
    </citation>
    <scope>NUCLEOTIDE SEQUENCE [LARGE SCALE GENOMIC DNA]</scope>
    <source>
        <strain evidence="3">LZ_2023a</strain>
        <tissue evidence="3">Muscle</tissue>
    </source>
</reference>
<feature type="compositionally biased region" description="Low complexity" evidence="1">
    <location>
        <begin position="49"/>
        <end position="64"/>
    </location>
</feature>
<keyword evidence="4" id="KW-1185">Reference proteome</keyword>
<accession>A0AAW0V1Y2</accession>
<evidence type="ECO:0000256" key="1">
    <source>
        <dbReference type="SAM" id="MobiDB-lite"/>
    </source>
</evidence>
<dbReference type="InterPro" id="IPR006578">
    <property type="entry name" value="MADF-dom"/>
</dbReference>
<dbReference type="Pfam" id="PF10545">
    <property type="entry name" value="MADF_DNA_bdg"/>
    <property type="match status" value="1"/>
</dbReference>
<organism evidence="3 4">
    <name type="scientific">Scylla paramamosain</name>
    <name type="common">Mud crab</name>
    <dbReference type="NCBI Taxonomy" id="85552"/>
    <lineage>
        <taxon>Eukaryota</taxon>
        <taxon>Metazoa</taxon>
        <taxon>Ecdysozoa</taxon>
        <taxon>Arthropoda</taxon>
        <taxon>Crustacea</taxon>
        <taxon>Multicrustacea</taxon>
        <taxon>Malacostraca</taxon>
        <taxon>Eumalacostraca</taxon>
        <taxon>Eucarida</taxon>
        <taxon>Decapoda</taxon>
        <taxon>Pleocyemata</taxon>
        <taxon>Brachyura</taxon>
        <taxon>Eubrachyura</taxon>
        <taxon>Portunoidea</taxon>
        <taxon>Portunidae</taxon>
        <taxon>Portuninae</taxon>
        <taxon>Scylla</taxon>
    </lineage>
</organism>
<feature type="region of interest" description="Disordered" evidence="1">
    <location>
        <begin position="151"/>
        <end position="172"/>
    </location>
</feature>
<feature type="region of interest" description="Disordered" evidence="1">
    <location>
        <begin position="1"/>
        <end position="72"/>
    </location>
</feature>
<proteinExistence type="predicted"/>
<protein>
    <recommendedName>
        <fullName evidence="2">MADF domain-containing protein</fullName>
    </recommendedName>
</protein>
<feature type="domain" description="MADF" evidence="2">
    <location>
        <begin position="91"/>
        <end position="134"/>
    </location>
</feature>
<dbReference type="Proteomes" id="UP001487740">
    <property type="component" value="Unassembled WGS sequence"/>
</dbReference>
<gene>
    <name evidence="3" type="ORF">O3P69_007210</name>
</gene>
<evidence type="ECO:0000313" key="4">
    <source>
        <dbReference type="Proteomes" id="UP001487740"/>
    </source>
</evidence>
<dbReference type="EMBL" id="JARAKH010000002">
    <property type="protein sequence ID" value="KAK8406347.1"/>
    <property type="molecule type" value="Genomic_DNA"/>
</dbReference>
<dbReference type="AlphaFoldDB" id="A0AAW0V1Y2"/>
<evidence type="ECO:0000259" key="2">
    <source>
        <dbReference type="Pfam" id="PF10545"/>
    </source>
</evidence>
<evidence type="ECO:0000313" key="3">
    <source>
        <dbReference type="EMBL" id="KAK8406347.1"/>
    </source>
</evidence>
<feature type="compositionally biased region" description="Basic residues" evidence="1">
    <location>
        <begin position="1"/>
        <end position="17"/>
    </location>
</feature>